<dbReference type="AlphaFoldDB" id="A0AAD9HJ63"/>
<keyword evidence="1" id="KW-0539">Nucleus</keyword>
<dbReference type="GO" id="GO:0001671">
    <property type="term" value="F:ATPase activator activity"/>
    <property type="evidence" value="ECO:0007669"/>
    <property type="project" value="InterPro"/>
</dbReference>
<keyword evidence="3" id="KW-1185">Reference proteome</keyword>
<comment type="similarity">
    <text evidence="1">Belongs to the TFB2 family.</text>
</comment>
<dbReference type="Pfam" id="PF03849">
    <property type="entry name" value="Tfb2"/>
    <property type="match status" value="1"/>
</dbReference>
<dbReference type="GO" id="GO:0006289">
    <property type="term" value="P:nucleotide-excision repair"/>
    <property type="evidence" value="ECO:0007669"/>
    <property type="project" value="InterPro"/>
</dbReference>
<gene>
    <name evidence="2" type="ORF">LX32DRAFT_639440</name>
</gene>
<name>A0AAD9HJ63_9PEZI</name>
<proteinExistence type="inferred from homology"/>
<dbReference type="Proteomes" id="UP001232148">
    <property type="component" value="Unassembled WGS sequence"/>
</dbReference>
<keyword evidence="1" id="KW-0804">Transcription</keyword>
<organism evidence="2 3">
    <name type="scientific">Colletotrichum zoysiae</name>
    <dbReference type="NCBI Taxonomy" id="1216348"/>
    <lineage>
        <taxon>Eukaryota</taxon>
        <taxon>Fungi</taxon>
        <taxon>Dikarya</taxon>
        <taxon>Ascomycota</taxon>
        <taxon>Pezizomycotina</taxon>
        <taxon>Sordariomycetes</taxon>
        <taxon>Hypocreomycetidae</taxon>
        <taxon>Glomerellales</taxon>
        <taxon>Glomerellaceae</taxon>
        <taxon>Colletotrichum</taxon>
        <taxon>Colletotrichum graminicola species complex</taxon>
    </lineage>
</organism>
<evidence type="ECO:0000256" key="1">
    <source>
        <dbReference type="RuleBase" id="RU364024"/>
    </source>
</evidence>
<reference evidence="2" key="1">
    <citation type="submission" date="2021-06" db="EMBL/GenBank/DDBJ databases">
        <title>Comparative genomics, transcriptomics and evolutionary studies reveal genomic signatures of adaptation to plant cell wall in hemibiotrophic fungi.</title>
        <authorList>
            <consortium name="DOE Joint Genome Institute"/>
            <person name="Baroncelli R."/>
            <person name="Diaz J.F."/>
            <person name="Benocci T."/>
            <person name="Peng M."/>
            <person name="Battaglia E."/>
            <person name="Haridas S."/>
            <person name="Andreopoulos W."/>
            <person name="Labutti K."/>
            <person name="Pangilinan J."/>
            <person name="Floch G.L."/>
            <person name="Makela M.R."/>
            <person name="Henrissat B."/>
            <person name="Grigoriev I.V."/>
            <person name="Crouch J.A."/>
            <person name="De Vries R.P."/>
            <person name="Sukno S.A."/>
            <person name="Thon M.R."/>
        </authorList>
    </citation>
    <scope>NUCLEOTIDE SEQUENCE</scope>
    <source>
        <strain evidence="2">MAFF235873</strain>
    </source>
</reference>
<evidence type="ECO:0000313" key="2">
    <source>
        <dbReference type="EMBL" id="KAK2029061.1"/>
    </source>
</evidence>
<dbReference type="EMBL" id="MU842869">
    <property type="protein sequence ID" value="KAK2029061.1"/>
    <property type="molecule type" value="Genomic_DNA"/>
</dbReference>
<accession>A0AAD9HJ63</accession>
<dbReference type="GO" id="GO:0000439">
    <property type="term" value="C:transcription factor TFIIH core complex"/>
    <property type="evidence" value="ECO:0007669"/>
    <property type="project" value="InterPro"/>
</dbReference>
<comment type="caution">
    <text evidence="2">The sequence shown here is derived from an EMBL/GenBank/DDBJ whole genome shotgun (WGS) entry which is preliminary data.</text>
</comment>
<keyword evidence="1" id="KW-0227">DNA damage</keyword>
<dbReference type="InterPro" id="IPR004598">
    <property type="entry name" value="TFIIH_p52/Tfb2"/>
</dbReference>
<keyword evidence="1" id="KW-0805">Transcription regulation</keyword>
<protein>
    <recommendedName>
        <fullName evidence="1">RNA polymerase II transcription factor B subunit 2</fullName>
    </recommendedName>
</protein>
<comment type="subcellular location">
    <subcellularLocation>
        <location evidence="1">Nucleus</location>
    </subcellularLocation>
</comment>
<comment type="function">
    <text evidence="1">Component of the general transcription and DNA repair factor IIH (TFIIH) core complex which is involved in general and transcription-coupled nucleotide excision repair (NER) of damaged DNA.</text>
</comment>
<evidence type="ECO:0000313" key="3">
    <source>
        <dbReference type="Proteomes" id="UP001232148"/>
    </source>
</evidence>
<keyword evidence="1" id="KW-0234">DNA repair</keyword>
<sequence length="99" mass="11677">MPKPILMEDLDVWVKPELRRQTDQAISTLRSHILQITVPSKERPQEIQLTTNFKNLLRLALEGGGKRGELMLAELMKYRVYQLCERLSRRQSWVKYHTG</sequence>